<keyword evidence="2" id="KW-1185">Reference proteome</keyword>
<gene>
    <name evidence="1" type="ORF">DJ013_00275</name>
</gene>
<dbReference type="EMBL" id="CP029480">
    <property type="protein sequence ID" value="AWV96709.1"/>
    <property type="molecule type" value="Genomic_DNA"/>
</dbReference>
<accession>A0A2Z4G6D9</accession>
<dbReference type="AlphaFoldDB" id="A0A2Z4G6D9"/>
<evidence type="ECO:0000313" key="1">
    <source>
        <dbReference type="EMBL" id="AWV96709.1"/>
    </source>
</evidence>
<name>A0A2Z4G6D9_9BACT</name>
<evidence type="ECO:0000313" key="2">
    <source>
        <dbReference type="Proteomes" id="UP000249873"/>
    </source>
</evidence>
<proteinExistence type="predicted"/>
<protein>
    <submittedName>
        <fullName evidence="1">Uncharacterized protein</fullName>
    </submittedName>
</protein>
<organism evidence="1 2">
    <name type="scientific">Arcticibacterium luteifluviistationis</name>
    <dbReference type="NCBI Taxonomy" id="1784714"/>
    <lineage>
        <taxon>Bacteria</taxon>
        <taxon>Pseudomonadati</taxon>
        <taxon>Bacteroidota</taxon>
        <taxon>Cytophagia</taxon>
        <taxon>Cytophagales</taxon>
        <taxon>Leadbetterellaceae</taxon>
        <taxon>Arcticibacterium</taxon>
    </lineage>
</organism>
<reference evidence="1 2" key="1">
    <citation type="submission" date="2018-05" db="EMBL/GenBank/DDBJ databases">
        <title>Complete genome sequence of Arcticibacterium luteifluviistationis SM1504T, a cytophagaceae bacterium isolated from Arctic surface seawater.</title>
        <authorList>
            <person name="Li Y."/>
            <person name="Qin Q.-L."/>
        </authorList>
    </citation>
    <scope>NUCLEOTIDE SEQUENCE [LARGE SCALE GENOMIC DNA]</scope>
    <source>
        <strain evidence="1 2">SM1504</strain>
    </source>
</reference>
<dbReference type="OrthoDB" id="9901176at2"/>
<dbReference type="Proteomes" id="UP000249873">
    <property type="component" value="Chromosome"/>
</dbReference>
<dbReference type="KEGG" id="als:DJ013_00275"/>
<sequence>MSSAKANDSVNVKSNIYLSSGSEFNFKVFMNKNAKRFVKKNNDEWATFNNVVRLYNNQTGSFLKLSEEEKAEFSNAVASINTKLANMKGRESQIWLTKVDVTEKVFNFLWSNKVEEKPLENIYEIPTISVEATVGR</sequence>